<reference evidence="5" key="1">
    <citation type="submission" date="2021-04" db="EMBL/GenBank/DDBJ databases">
        <authorList>
            <person name="Tunstrom K."/>
        </authorList>
    </citation>
    <scope>NUCLEOTIDE SEQUENCE</scope>
</reference>
<keyword evidence="2 4" id="KW-0732">Signal</keyword>
<keyword evidence="1 3" id="KW-0193">Cuticle</keyword>
<dbReference type="PANTHER" id="PTHR10380">
    <property type="entry name" value="CUTICLE PROTEIN"/>
    <property type="match status" value="1"/>
</dbReference>
<dbReference type="PROSITE" id="PS51155">
    <property type="entry name" value="CHIT_BIND_RR_2"/>
    <property type="match status" value="1"/>
</dbReference>
<evidence type="ECO:0000256" key="1">
    <source>
        <dbReference type="ARBA" id="ARBA00022460"/>
    </source>
</evidence>
<evidence type="ECO:0000256" key="2">
    <source>
        <dbReference type="ARBA" id="ARBA00022729"/>
    </source>
</evidence>
<evidence type="ECO:0000313" key="5">
    <source>
        <dbReference type="EMBL" id="CAG5015052.1"/>
    </source>
</evidence>
<protein>
    <submittedName>
        <fullName evidence="5">(apollo) hypothetical protein</fullName>
    </submittedName>
</protein>
<feature type="signal peptide" evidence="4">
    <location>
        <begin position="1"/>
        <end position="16"/>
    </location>
</feature>
<dbReference type="Pfam" id="PF00379">
    <property type="entry name" value="Chitin_bind_4"/>
    <property type="match status" value="1"/>
</dbReference>
<evidence type="ECO:0000256" key="3">
    <source>
        <dbReference type="PROSITE-ProRule" id="PRU00497"/>
    </source>
</evidence>
<keyword evidence="6" id="KW-1185">Reference proteome</keyword>
<dbReference type="EMBL" id="CAJQZP010001064">
    <property type="protein sequence ID" value="CAG5015052.1"/>
    <property type="molecule type" value="Genomic_DNA"/>
</dbReference>
<evidence type="ECO:0000313" key="6">
    <source>
        <dbReference type="Proteomes" id="UP000691718"/>
    </source>
</evidence>
<accession>A0A8S3XB23</accession>
<proteinExistence type="predicted"/>
<dbReference type="InterPro" id="IPR000618">
    <property type="entry name" value="Insect_cuticle"/>
</dbReference>
<dbReference type="InterPro" id="IPR050468">
    <property type="entry name" value="Cuticle_Struct_Prot"/>
</dbReference>
<dbReference type="OrthoDB" id="7447598at2759"/>
<dbReference type="InterPro" id="IPR031311">
    <property type="entry name" value="CHIT_BIND_RR_consensus"/>
</dbReference>
<dbReference type="GO" id="GO:0062129">
    <property type="term" value="C:chitin-based extracellular matrix"/>
    <property type="evidence" value="ECO:0007669"/>
    <property type="project" value="TreeGrafter"/>
</dbReference>
<dbReference type="PROSITE" id="PS00233">
    <property type="entry name" value="CHIT_BIND_RR_1"/>
    <property type="match status" value="1"/>
</dbReference>
<evidence type="ECO:0000256" key="4">
    <source>
        <dbReference type="SAM" id="SignalP"/>
    </source>
</evidence>
<organism evidence="5 6">
    <name type="scientific">Parnassius apollo</name>
    <name type="common">Apollo butterfly</name>
    <name type="synonym">Papilio apollo</name>
    <dbReference type="NCBI Taxonomy" id="110799"/>
    <lineage>
        <taxon>Eukaryota</taxon>
        <taxon>Metazoa</taxon>
        <taxon>Ecdysozoa</taxon>
        <taxon>Arthropoda</taxon>
        <taxon>Hexapoda</taxon>
        <taxon>Insecta</taxon>
        <taxon>Pterygota</taxon>
        <taxon>Neoptera</taxon>
        <taxon>Endopterygota</taxon>
        <taxon>Lepidoptera</taxon>
        <taxon>Glossata</taxon>
        <taxon>Ditrysia</taxon>
        <taxon>Papilionoidea</taxon>
        <taxon>Papilionidae</taxon>
        <taxon>Parnassiinae</taxon>
        <taxon>Parnassini</taxon>
        <taxon>Parnassius</taxon>
        <taxon>Parnassius</taxon>
    </lineage>
</organism>
<comment type="caution">
    <text evidence="5">The sequence shown here is derived from an EMBL/GenBank/DDBJ whole genome shotgun (WGS) entry which is preliminary data.</text>
</comment>
<name>A0A8S3XB23_PARAO</name>
<dbReference type="Proteomes" id="UP000691718">
    <property type="component" value="Unassembled WGS sequence"/>
</dbReference>
<dbReference type="GO" id="GO:0008010">
    <property type="term" value="F:structural constituent of chitin-based larval cuticle"/>
    <property type="evidence" value="ECO:0007669"/>
    <property type="project" value="TreeGrafter"/>
</dbReference>
<sequence>MKLIISVVAIAAVVSARRIYNEQQQLENYRNAAETYQSAADYPHESYADHSQAYKSQQTESISRPLAEKTAKILHYHLENNDHNYNYGYETENGIKAKEIGQTQKGTKVEGAYSYTGDDGQVYTVTYTADEHGFRAQGAHLPKPLPVPEAILKSLEQNAKDEANGIFDDGHYKDSQNQDQNYQLNAAAYQQNNYHAASEPINVVETGYH</sequence>
<feature type="chain" id="PRO_5035787255" evidence="4">
    <location>
        <begin position="17"/>
        <end position="209"/>
    </location>
</feature>
<dbReference type="PANTHER" id="PTHR10380:SF173">
    <property type="entry name" value="CUTICULAR PROTEIN 47EF, ISOFORM C-RELATED"/>
    <property type="match status" value="1"/>
</dbReference>
<gene>
    <name evidence="5" type="ORF">PAPOLLO_LOCUS16284</name>
</gene>
<dbReference type="AlphaFoldDB" id="A0A8S3XB23"/>